<evidence type="ECO:0000313" key="3">
    <source>
        <dbReference type="Proteomes" id="UP000298458"/>
    </source>
</evidence>
<accession>A0A4R9G4X2</accession>
<dbReference type="OrthoDB" id="355331at2"/>
<feature type="domain" description="HDOD" evidence="1">
    <location>
        <begin position="248"/>
        <end position="443"/>
    </location>
</feature>
<organism evidence="2 3">
    <name type="scientific">Leptospira fletcheri</name>
    <dbReference type="NCBI Taxonomy" id="2484981"/>
    <lineage>
        <taxon>Bacteria</taxon>
        <taxon>Pseudomonadati</taxon>
        <taxon>Spirochaetota</taxon>
        <taxon>Spirochaetia</taxon>
        <taxon>Leptospirales</taxon>
        <taxon>Leptospiraceae</taxon>
        <taxon>Leptospira</taxon>
    </lineage>
</organism>
<dbReference type="AlphaFoldDB" id="A0A4R9G4X2"/>
<proteinExistence type="predicted"/>
<comment type="caution">
    <text evidence="2">The sequence shown here is derived from an EMBL/GenBank/DDBJ whole genome shotgun (WGS) entry which is preliminary data.</text>
</comment>
<gene>
    <name evidence="2" type="ORF">EHO60_15685</name>
</gene>
<dbReference type="Gene3D" id="1.10.3210.10">
    <property type="entry name" value="Hypothetical protein af1432"/>
    <property type="match status" value="1"/>
</dbReference>
<dbReference type="PROSITE" id="PS51833">
    <property type="entry name" value="HDOD"/>
    <property type="match status" value="1"/>
</dbReference>
<dbReference type="PANTHER" id="PTHR33525:SF3">
    <property type="entry name" value="RIBONUCLEASE Y"/>
    <property type="match status" value="1"/>
</dbReference>
<dbReference type="InterPro" id="IPR003607">
    <property type="entry name" value="HD/PDEase_dom"/>
</dbReference>
<dbReference type="CDD" id="cd00077">
    <property type="entry name" value="HDc"/>
    <property type="match status" value="1"/>
</dbReference>
<dbReference type="SUPFAM" id="SSF109604">
    <property type="entry name" value="HD-domain/PDEase-like"/>
    <property type="match status" value="1"/>
</dbReference>
<name>A0A4R9G4X2_9LEPT</name>
<dbReference type="InterPro" id="IPR013976">
    <property type="entry name" value="HDOD"/>
</dbReference>
<keyword evidence="3" id="KW-1185">Reference proteome</keyword>
<dbReference type="EMBL" id="RQET01000013">
    <property type="protein sequence ID" value="TGK06474.1"/>
    <property type="molecule type" value="Genomic_DNA"/>
</dbReference>
<dbReference type="InterPro" id="IPR052340">
    <property type="entry name" value="RNase_Y/CdgJ"/>
</dbReference>
<evidence type="ECO:0000313" key="2">
    <source>
        <dbReference type="EMBL" id="TGK06474.1"/>
    </source>
</evidence>
<evidence type="ECO:0000259" key="1">
    <source>
        <dbReference type="PROSITE" id="PS51833"/>
    </source>
</evidence>
<protein>
    <submittedName>
        <fullName evidence="2">HDOD domain-containing protein</fullName>
    </submittedName>
</protein>
<sequence length="507" mass="57819">MSQGKTLELFHHTDYGIFSNLKDLNQPIEENLPFHFKFHNLTENVNNVLSRTLDRYLLHLDIIYVRDSVLAALKETVTNTIKANVKRIYFRELQADIQNPLVYKNKITGFKKSYLDNKEKYEDLLFKNNYVVLVSFIHNKDAIRIRVMNNVKLSPEEVDRINQRIEKAKSYNDLAEAFMEKGDETEGAGLGLIMTLMMLKNDGLGASSYRVESQGNNTSVIIDIPIRIQKENIQLQKTDEIIGQVDQLPTFPKAIQDIQTTIDKPNSSIGQIAEMIKRDVALSANILKLANSAAFRRGGKVESLDRAIQLIGLKELQALLYSLGTKQILEEKFPAFLAIWEKSNQCAYYCKLIAQRMGMQKDTVSNLMSAALLHDIGEIILLSLESGKMNKIQNYSASKEIASAISLEEAAFGITHTKIGALIAEKWNFPELYSKTMEYHHRPLLVDEQYKEIIFPIYLADTMIKINNEEAKYSEIPEEVLKFCKFFTSGDFHSFRTKSLESFEAAS</sequence>
<reference evidence="2" key="1">
    <citation type="journal article" date="2019" name="PLoS Negl. Trop. Dis.">
        <title>Revisiting the worldwide diversity of Leptospira species in the environment.</title>
        <authorList>
            <person name="Vincent A.T."/>
            <person name="Schiettekatte O."/>
            <person name="Bourhy P."/>
            <person name="Veyrier F.J."/>
            <person name="Picardeau M."/>
        </authorList>
    </citation>
    <scope>NUCLEOTIDE SEQUENCE [LARGE SCALE GENOMIC DNA]</scope>
    <source>
        <strain evidence="2">SSW15</strain>
    </source>
</reference>
<dbReference type="Proteomes" id="UP000298458">
    <property type="component" value="Unassembled WGS sequence"/>
</dbReference>
<dbReference type="PANTHER" id="PTHR33525">
    <property type="match status" value="1"/>
</dbReference>
<dbReference type="RefSeq" id="WP_135769157.1">
    <property type="nucleotide sequence ID" value="NZ_RQET01000013.1"/>
</dbReference>
<dbReference type="Pfam" id="PF08668">
    <property type="entry name" value="HDOD"/>
    <property type="match status" value="1"/>
</dbReference>